<keyword evidence="4 9" id="KW-0479">Metal-binding</keyword>
<dbReference type="GO" id="GO:0106279">
    <property type="term" value="P:negative regulation of UDP-N-acetylglucosamine biosynthetic process"/>
    <property type="evidence" value="ECO:0007669"/>
    <property type="project" value="UniProtKB-ARBA"/>
</dbReference>
<dbReference type="EC" id="3.5.1.25" evidence="2"/>
<dbReference type="PANTHER" id="PTHR11113:SF14">
    <property type="entry name" value="N-ACETYLGLUCOSAMINE-6-PHOSPHATE DEACETYLASE"/>
    <property type="match status" value="1"/>
</dbReference>
<comment type="caution">
    <text evidence="11">The sequence shown here is derived from an EMBL/GenBank/DDBJ whole genome shotgun (WGS) entry which is preliminary data.</text>
</comment>
<comment type="catalytic activity">
    <reaction evidence="7">
        <text>N-acetyl-D-glucosamine 6-phosphate + H2O = D-glucosamine 6-phosphate + acetate</text>
        <dbReference type="Rhea" id="RHEA:22936"/>
        <dbReference type="ChEBI" id="CHEBI:15377"/>
        <dbReference type="ChEBI" id="CHEBI:30089"/>
        <dbReference type="ChEBI" id="CHEBI:57513"/>
        <dbReference type="ChEBI" id="CHEBI:58725"/>
        <dbReference type="EC" id="3.5.1.25"/>
    </reaction>
</comment>
<dbReference type="GO" id="GO:0019262">
    <property type="term" value="P:N-acetylneuraminate catabolic process"/>
    <property type="evidence" value="ECO:0007669"/>
    <property type="project" value="UniProtKB-ARBA"/>
</dbReference>
<dbReference type="FunFam" id="3.20.20.140:FF:000023">
    <property type="entry name" value="N-acetylglucosamine-6-phosphate deacetylase"/>
    <property type="match status" value="1"/>
</dbReference>
<reference evidence="11" key="1">
    <citation type="submission" date="2023-06" db="EMBL/GenBank/DDBJ databases">
        <authorList>
            <person name="Delattre M."/>
        </authorList>
    </citation>
    <scope>NUCLEOTIDE SEQUENCE</scope>
    <source>
        <strain evidence="11">AF72</strain>
    </source>
</reference>
<dbReference type="PIRSF" id="PIRSF038994">
    <property type="entry name" value="NagA"/>
    <property type="match status" value="1"/>
</dbReference>
<name>A0AA36G640_9BILA</name>
<feature type="non-terminal residue" evidence="11">
    <location>
        <position position="417"/>
    </location>
</feature>
<comment type="similarity">
    <text evidence="1">Belongs to the metallo-dependent hydrolases superfamily. NagA family.</text>
</comment>
<dbReference type="GO" id="GO:0046872">
    <property type="term" value="F:metal ion binding"/>
    <property type="evidence" value="ECO:0007669"/>
    <property type="project" value="UniProtKB-KW"/>
</dbReference>
<keyword evidence="12" id="KW-1185">Reference proteome</keyword>
<evidence type="ECO:0000313" key="11">
    <source>
        <dbReference type="EMBL" id="CAJ0580759.1"/>
    </source>
</evidence>
<evidence type="ECO:0000256" key="6">
    <source>
        <dbReference type="ARBA" id="ARBA00023277"/>
    </source>
</evidence>
<gene>
    <name evidence="11" type="ORF">MSPICULIGERA_LOCUS18943</name>
</gene>
<keyword evidence="6" id="KW-0119">Carbohydrate metabolism</keyword>
<keyword evidence="5" id="KW-0378">Hydrolase</keyword>
<dbReference type="EMBL" id="CATQJA010002662">
    <property type="protein sequence ID" value="CAJ0580759.1"/>
    <property type="molecule type" value="Genomic_DNA"/>
</dbReference>
<comment type="cofactor">
    <cofactor evidence="9">
        <name>a divalent metal cation</name>
        <dbReference type="ChEBI" id="CHEBI:60240"/>
    </cofactor>
    <text evidence="9">Binds 1 divalent metal cation per subunit.</text>
</comment>
<protein>
    <recommendedName>
        <fullName evidence="3">N-acetylglucosamine-6-phosphate deacetylase</fullName>
        <ecNumber evidence="2">3.5.1.25</ecNumber>
    </recommendedName>
</protein>
<dbReference type="Pfam" id="PF01979">
    <property type="entry name" value="Amidohydro_1"/>
    <property type="match status" value="1"/>
</dbReference>
<evidence type="ECO:0000259" key="10">
    <source>
        <dbReference type="Pfam" id="PF01979"/>
    </source>
</evidence>
<evidence type="ECO:0000256" key="2">
    <source>
        <dbReference type="ARBA" id="ARBA00011899"/>
    </source>
</evidence>
<dbReference type="InterPro" id="IPR006680">
    <property type="entry name" value="Amidohydro-rel"/>
</dbReference>
<feature type="domain" description="Amidohydrolase-related" evidence="10">
    <location>
        <begin position="68"/>
        <end position="409"/>
    </location>
</feature>
<feature type="binding site" evidence="9">
    <location>
        <position position="152"/>
    </location>
    <ligand>
        <name>Zn(2+)</name>
        <dbReference type="ChEBI" id="CHEBI:29105"/>
    </ligand>
</feature>
<dbReference type="Gene3D" id="3.20.20.140">
    <property type="entry name" value="Metal-dependent hydrolases"/>
    <property type="match status" value="1"/>
</dbReference>
<dbReference type="InterPro" id="IPR003764">
    <property type="entry name" value="GlcNAc_6-P_deAcase"/>
</dbReference>
<dbReference type="InterPro" id="IPR032466">
    <property type="entry name" value="Metal_Hydrolase"/>
</dbReference>
<dbReference type="AlphaFoldDB" id="A0AA36G640"/>
<organism evidence="11 12">
    <name type="scientific">Mesorhabditis spiculigera</name>
    <dbReference type="NCBI Taxonomy" id="96644"/>
    <lineage>
        <taxon>Eukaryota</taxon>
        <taxon>Metazoa</taxon>
        <taxon>Ecdysozoa</taxon>
        <taxon>Nematoda</taxon>
        <taxon>Chromadorea</taxon>
        <taxon>Rhabditida</taxon>
        <taxon>Rhabditina</taxon>
        <taxon>Rhabditomorpha</taxon>
        <taxon>Rhabditoidea</taxon>
        <taxon>Rhabditidae</taxon>
        <taxon>Mesorhabditinae</taxon>
        <taxon>Mesorhabditis</taxon>
    </lineage>
</organism>
<evidence type="ECO:0000256" key="7">
    <source>
        <dbReference type="ARBA" id="ARBA00047647"/>
    </source>
</evidence>
<evidence type="ECO:0000313" key="12">
    <source>
        <dbReference type="Proteomes" id="UP001177023"/>
    </source>
</evidence>
<dbReference type="SUPFAM" id="SSF51338">
    <property type="entry name" value="Composite domain of metallo-dependent hydrolases"/>
    <property type="match status" value="1"/>
</dbReference>
<dbReference type="InterPro" id="IPR011059">
    <property type="entry name" value="Metal-dep_hydrolase_composite"/>
</dbReference>
<evidence type="ECO:0000256" key="4">
    <source>
        <dbReference type="ARBA" id="ARBA00022723"/>
    </source>
</evidence>
<proteinExistence type="inferred from homology"/>
<feature type="active site" description="Proton donor/acceptor" evidence="8">
    <location>
        <position position="303"/>
    </location>
</feature>
<dbReference type="GO" id="GO:0006046">
    <property type="term" value="P:N-acetylglucosamine catabolic process"/>
    <property type="evidence" value="ECO:0007669"/>
    <property type="project" value="TreeGrafter"/>
</dbReference>
<feature type="binding site" evidence="9">
    <location>
        <position position="220"/>
    </location>
    <ligand>
        <name>Zn(2+)</name>
        <dbReference type="ChEBI" id="CHEBI:29105"/>
    </ligand>
</feature>
<dbReference type="CDD" id="cd00854">
    <property type="entry name" value="NagA"/>
    <property type="match status" value="1"/>
</dbReference>
<evidence type="ECO:0000256" key="9">
    <source>
        <dbReference type="PIRSR" id="PIRSR038994-3"/>
    </source>
</evidence>
<accession>A0AA36G640</accession>
<sequence length="417" mass="45023">MPITFDSPELDQPLDGKLIQFINARVLKNGKFCDDHIWVRDGRIIPGSQVFFDEASLADIQVDCGGKILAPGFIDIQLNGAFNVDFSSFEAGEKSYLEGIAAVRKGLLAHGVTAFCPTVITSSTESYYKVLPLLPRTPGDKDGAAMLGAHMEGPFISFHKRGCHPPEQVKDLTEEYRLDLTRVYGGLDNIAIITIAPEKQHAEKAIDWLTKKGIVCSLGHSSAGWEEGVAGVKAGAKCITHLFNAMASYHHRDPGLIGLLTTQFKRRTEPLYYGIISDGIHTHDSALRLAYKTLPEGLILVTDAIAALGMGDGVHRLGQQSIIVKGHHAILEGTETTAGSVASMPYCIRHFVQAARCSIQEALTAATARPASLLSLANKGNLDVGADADLVLLDDNINILATFIAGKRVYHNTIIES</sequence>
<evidence type="ECO:0000256" key="1">
    <source>
        <dbReference type="ARBA" id="ARBA00010716"/>
    </source>
</evidence>
<evidence type="ECO:0000256" key="5">
    <source>
        <dbReference type="ARBA" id="ARBA00022801"/>
    </source>
</evidence>
<dbReference type="Proteomes" id="UP001177023">
    <property type="component" value="Unassembled WGS sequence"/>
</dbReference>
<evidence type="ECO:0000256" key="8">
    <source>
        <dbReference type="PIRSR" id="PIRSR038994-1"/>
    </source>
</evidence>
<dbReference type="PANTHER" id="PTHR11113">
    <property type="entry name" value="N-ACETYLGLUCOSAMINE-6-PHOSPHATE DEACETYLASE"/>
    <property type="match status" value="1"/>
</dbReference>
<dbReference type="Gene3D" id="2.30.40.10">
    <property type="entry name" value="Urease, subunit C, domain 1"/>
    <property type="match status" value="1"/>
</dbReference>
<dbReference type="GO" id="GO:0008448">
    <property type="term" value="F:N-acetylglucosamine-6-phosphate deacetylase activity"/>
    <property type="evidence" value="ECO:0007669"/>
    <property type="project" value="UniProtKB-EC"/>
</dbReference>
<evidence type="ECO:0000256" key="3">
    <source>
        <dbReference type="ARBA" id="ARBA00018029"/>
    </source>
</evidence>
<dbReference type="SUPFAM" id="SSF51556">
    <property type="entry name" value="Metallo-dependent hydrolases"/>
    <property type="match status" value="1"/>
</dbReference>
<feature type="binding site" evidence="9">
    <location>
        <position position="241"/>
    </location>
    <ligand>
        <name>Zn(2+)</name>
        <dbReference type="ChEBI" id="CHEBI:29105"/>
    </ligand>
</feature>
<dbReference type="NCBIfam" id="TIGR00221">
    <property type="entry name" value="nagA"/>
    <property type="match status" value="1"/>
</dbReference>